<dbReference type="EMBL" id="BAABRO010000021">
    <property type="protein sequence ID" value="GAA5510338.1"/>
    <property type="molecule type" value="Genomic_DNA"/>
</dbReference>
<dbReference type="PANTHER" id="PTHR43537">
    <property type="entry name" value="TRANSCRIPTIONAL REGULATOR, GNTR FAMILY"/>
    <property type="match status" value="1"/>
</dbReference>
<dbReference type="InterPro" id="IPR011711">
    <property type="entry name" value="GntR_C"/>
</dbReference>
<dbReference type="Pfam" id="PF07729">
    <property type="entry name" value="FCD"/>
    <property type="match status" value="1"/>
</dbReference>
<evidence type="ECO:0000256" key="1">
    <source>
        <dbReference type="ARBA" id="ARBA00023015"/>
    </source>
</evidence>
<dbReference type="SUPFAM" id="SSF46785">
    <property type="entry name" value="Winged helix' DNA-binding domain"/>
    <property type="match status" value="2"/>
</dbReference>
<organism evidence="5 6">
    <name type="scientific">Novipirellula caenicola</name>
    <dbReference type="NCBI Taxonomy" id="1536901"/>
    <lineage>
        <taxon>Bacteria</taxon>
        <taxon>Pseudomonadati</taxon>
        <taxon>Planctomycetota</taxon>
        <taxon>Planctomycetia</taxon>
        <taxon>Pirellulales</taxon>
        <taxon>Pirellulaceae</taxon>
        <taxon>Novipirellula</taxon>
    </lineage>
</organism>
<accession>A0ABP9W348</accession>
<evidence type="ECO:0000313" key="5">
    <source>
        <dbReference type="EMBL" id="GAA5510338.1"/>
    </source>
</evidence>
<dbReference type="InterPro" id="IPR036388">
    <property type="entry name" value="WH-like_DNA-bd_sf"/>
</dbReference>
<name>A0ABP9W348_9BACT</name>
<dbReference type="SUPFAM" id="SSF48008">
    <property type="entry name" value="GntR ligand-binding domain-like"/>
    <property type="match status" value="1"/>
</dbReference>
<dbReference type="Pfam" id="PF00392">
    <property type="entry name" value="GntR"/>
    <property type="match status" value="1"/>
</dbReference>
<evidence type="ECO:0000256" key="2">
    <source>
        <dbReference type="ARBA" id="ARBA00023125"/>
    </source>
</evidence>
<dbReference type="InterPro" id="IPR036390">
    <property type="entry name" value="WH_DNA-bd_sf"/>
</dbReference>
<gene>
    <name evidence="5" type="ORF">Rcae01_05846</name>
</gene>
<keyword evidence="2" id="KW-0238">DNA-binding</keyword>
<dbReference type="InterPro" id="IPR008920">
    <property type="entry name" value="TF_FadR/GntR_C"/>
</dbReference>
<dbReference type="Gene3D" id="1.20.120.530">
    <property type="entry name" value="GntR ligand-binding domain-like"/>
    <property type="match status" value="1"/>
</dbReference>
<dbReference type="InterPro" id="IPR000524">
    <property type="entry name" value="Tscrpt_reg_HTH_GntR"/>
</dbReference>
<evidence type="ECO:0000259" key="4">
    <source>
        <dbReference type="SMART" id="SM00895"/>
    </source>
</evidence>
<dbReference type="PANTHER" id="PTHR43537:SF51">
    <property type="entry name" value="HTH-TYPE TRANSCRIPTIONAL REGULATOR LGOR-RELATED"/>
    <property type="match status" value="1"/>
</dbReference>
<dbReference type="Gene3D" id="1.10.10.10">
    <property type="entry name" value="Winged helix-like DNA-binding domain superfamily/Winged helix DNA-binding domain"/>
    <property type="match status" value="2"/>
</dbReference>
<reference evidence="5 6" key="1">
    <citation type="submission" date="2024-02" db="EMBL/GenBank/DDBJ databases">
        <title>Rhodopirellula caenicola NBRC 110016.</title>
        <authorList>
            <person name="Ichikawa N."/>
            <person name="Katano-Makiyama Y."/>
            <person name="Hidaka K."/>
        </authorList>
    </citation>
    <scope>NUCLEOTIDE SEQUENCE [LARGE SCALE GENOMIC DNA]</scope>
    <source>
        <strain evidence="5 6">NBRC 110016</strain>
    </source>
</reference>
<proteinExistence type="predicted"/>
<dbReference type="SMART" id="SM00895">
    <property type="entry name" value="FCD"/>
    <property type="match status" value="1"/>
</dbReference>
<keyword evidence="1" id="KW-0805">Transcription regulation</keyword>
<dbReference type="Proteomes" id="UP001416858">
    <property type="component" value="Unassembled WGS sequence"/>
</dbReference>
<evidence type="ECO:0000256" key="3">
    <source>
        <dbReference type="ARBA" id="ARBA00023163"/>
    </source>
</evidence>
<evidence type="ECO:0000313" key="6">
    <source>
        <dbReference type="Proteomes" id="UP001416858"/>
    </source>
</evidence>
<keyword evidence="3" id="KW-0804">Transcription</keyword>
<keyword evidence="6" id="KW-1185">Reference proteome</keyword>
<protein>
    <recommendedName>
        <fullName evidence="4">GntR C-terminal domain-containing protein</fullName>
    </recommendedName>
</protein>
<feature type="domain" description="GntR C-terminal" evidence="4">
    <location>
        <begin position="192"/>
        <end position="310"/>
    </location>
</feature>
<sequence length="336" mass="38417">MTIQLARESLFCFCRQCYLSLSTKTSMLMFMSSISTYIKNDLAARLRSGRALPTTLTLDALAHHYDVSFTPVRHAIAELVEEGLLKKGANRRLTPVKLPRAETVDVVDLADAGDALPQPPQDPYEGIVGDLVQLSLQGEPIYLREEATAEKYGVSRSAIRQILHRLAGEGMLNHIPRHGWQLRPFRQSDLEAFIDVREVLELKALELSRSRLDDNVLQQLLEANTQTSSPDALPRIDETLHSYLIETSQNVYIQEFFERQGRYYRLLFEWEDRDRSTALETARQHREILNALLDHDWSRARTELSRHIRDHHPVLSQIARAMEANREPSAIPGEQA</sequence>
<comment type="caution">
    <text evidence="5">The sequence shown here is derived from an EMBL/GenBank/DDBJ whole genome shotgun (WGS) entry which is preliminary data.</text>
</comment>